<feature type="domain" description="Glucosamine inositolphosphorylceramide transferase 1 N-terminal" evidence="3">
    <location>
        <begin position="245"/>
        <end position="443"/>
    </location>
</feature>
<dbReference type="SUPFAM" id="SSF75005">
    <property type="entry name" value="Arabinanase/levansucrase/invertase"/>
    <property type="match status" value="1"/>
</dbReference>
<organism evidence="4 5">
    <name type="scientific">Mesorhizobium robiniae</name>
    <dbReference type="NCBI Taxonomy" id="559315"/>
    <lineage>
        <taxon>Bacteria</taxon>
        <taxon>Pseudomonadati</taxon>
        <taxon>Pseudomonadota</taxon>
        <taxon>Alphaproteobacteria</taxon>
        <taxon>Hyphomicrobiales</taxon>
        <taxon>Phyllobacteriaceae</taxon>
        <taxon>Mesorhizobium</taxon>
    </lineage>
</organism>
<dbReference type="PANTHER" id="PTHR43772:SF2">
    <property type="entry name" value="PUTATIVE (AFU_ORTHOLOGUE AFUA_2G04480)-RELATED"/>
    <property type="match status" value="1"/>
</dbReference>
<keyword evidence="2" id="KW-0119">Carbohydrate metabolism</keyword>
<dbReference type="InterPro" id="IPR023296">
    <property type="entry name" value="Glyco_hydro_beta-prop_sf"/>
</dbReference>
<sequence length="480" mass="51776">MTNILIIGHIAGSRRWENELLVRLNAAGHVVSSCRAPGPAPIARGLDGVLDIESRRFGPSLASPSEPLPSGIAGPADLIIDLTGTFARPGTPVLTLEFCGRSTFPAGVTEMLASGRLPELAVRLDGVTVARGRPMLSDRLWLSRSCNDLLAGAISLVAQSVARFSEGELVPIADSPAPTLRNSGFIRRYLPFFSKGLVDRAVQKLRLGRRPFYWQVAYRLIEGPGVAETGQLDGTQFTVLADDGQRFYADPFVIERDGGHYLFVEEFPYATGRGVISVAELGDDGSFGVPRVVLEEAHHLSYPQVFAHAGEIFMIPESAAARELVLYRAAQFPDRWVRDTVLMTGKDFNDATLLESDGRFWLLGTERFGYGSASDTMAVYSAPSLRGPWIAHALNPIAVDHSAARPGGAFIRQGDALVLPVQNGSRAYGGGLGLMRLDRLDDRDVRFTPPRPIGPGPAWARAGIHTLNRAGNVEVVDSAG</sequence>
<dbReference type="InterPro" id="IPR056442">
    <property type="entry name" value="GINT1_N"/>
</dbReference>
<name>A0ABV2GG86_9HYPH</name>
<accession>A0ABV2GG86</accession>
<dbReference type="InterPro" id="IPR052176">
    <property type="entry name" value="Glycosyl_Hydrlase_43_Enz"/>
</dbReference>
<evidence type="ECO:0000256" key="2">
    <source>
        <dbReference type="ARBA" id="ARBA00023277"/>
    </source>
</evidence>
<dbReference type="Proteomes" id="UP001549204">
    <property type="component" value="Unassembled WGS sequence"/>
</dbReference>
<dbReference type="RefSeq" id="WP_354487440.1">
    <property type="nucleotide sequence ID" value="NZ_JBEPMC010000001.1"/>
</dbReference>
<keyword evidence="5" id="KW-1185">Reference proteome</keyword>
<dbReference type="PANTHER" id="PTHR43772">
    <property type="entry name" value="ENDO-1,4-BETA-XYLANASE"/>
    <property type="match status" value="1"/>
</dbReference>
<evidence type="ECO:0000259" key="3">
    <source>
        <dbReference type="Pfam" id="PF24793"/>
    </source>
</evidence>
<evidence type="ECO:0000313" key="4">
    <source>
        <dbReference type="EMBL" id="MET3577295.1"/>
    </source>
</evidence>
<comment type="caution">
    <text evidence="4">The sequence shown here is derived from an EMBL/GenBank/DDBJ whole genome shotgun (WGS) entry which is preliminary data.</text>
</comment>
<keyword evidence="1" id="KW-0624">Polysaccharide degradation</keyword>
<evidence type="ECO:0000313" key="5">
    <source>
        <dbReference type="Proteomes" id="UP001549204"/>
    </source>
</evidence>
<gene>
    <name evidence="4" type="ORF">ABID19_000310</name>
</gene>
<dbReference type="EMBL" id="JBEPMC010000001">
    <property type="protein sequence ID" value="MET3577295.1"/>
    <property type="molecule type" value="Genomic_DNA"/>
</dbReference>
<dbReference type="Pfam" id="PF24793">
    <property type="entry name" value="GINT1_N"/>
    <property type="match status" value="1"/>
</dbReference>
<evidence type="ECO:0000256" key="1">
    <source>
        <dbReference type="ARBA" id="ARBA00022651"/>
    </source>
</evidence>
<keyword evidence="1" id="KW-0858">Xylan degradation</keyword>
<reference evidence="4 5" key="1">
    <citation type="submission" date="2024-06" db="EMBL/GenBank/DDBJ databases">
        <title>Genomic Encyclopedia of Type Strains, Phase IV (KMG-IV): sequencing the most valuable type-strain genomes for metagenomic binning, comparative biology and taxonomic classification.</title>
        <authorList>
            <person name="Goeker M."/>
        </authorList>
    </citation>
    <scope>NUCLEOTIDE SEQUENCE [LARGE SCALE GENOMIC DNA]</scope>
    <source>
        <strain evidence="4 5">DSM 100022</strain>
    </source>
</reference>
<proteinExistence type="predicted"/>
<protein>
    <recommendedName>
        <fullName evidence="3">Glucosamine inositolphosphorylceramide transferase 1 N-terminal domain-containing protein</fullName>
    </recommendedName>
</protein>